<proteinExistence type="predicted"/>
<dbReference type="Proteomes" id="UP001066276">
    <property type="component" value="Chromosome 7"/>
</dbReference>
<evidence type="ECO:0000256" key="1">
    <source>
        <dbReference type="SAM" id="MobiDB-lite"/>
    </source>
</evidence>
<reference evidence="2" key="1">
    <citation type="journal article" date="2022" name="bioRxiv">
        <title>Sequencing and chromosome-scale assembly of the giantPleurodeles waltlgenome.</title>
        <authorList>
            <person name="Brown T."/>
            <person name="Elewa A."/>
            <person name="Iarovenko S."/>
            <person name="Subramanian E."/>
            <person name="Araus A.J."/>
            <person name="Petzold A."/>
            <person name="Susuki M."/>
            <person name="Suzuki K.-i.T."/>
            <person name="Hayashi T."/>
            <person name="Toyoda A."/>
            <person name="Oliveira C."/>
            <person name="Osipova E."/>
            <person name="Leigh N.D."/>
            <person name="Simon A."/>
            <person name="Yun M.H."/>
        </authorList>
    </citation>
    <scope>NUCLEOTIDE SEQUENCE</scope>
    <source>
        <strain evidence="2">20211129_DDA</strain>
        <tissue evidence="2">Liver</tissue>
    </source>
</reference>
<comment type="caution">
    <text evidence="2">The sequence shown here is derived from an EMBL/GenBank/DDBJ whole genome shotgun (WGS) entry which is preliminary data.</text>
</comment>
<dbReference type="EMBL" id="JANPWB010000011">
    <property type="protein sequence ID" value="KAJ1130369.1"/>
    <property type="molecule type" value="Genomic_DNA"/>
</dbReference>
<feature type="region of interest" description="Disordered" evidence="1">
    <location>
        <begin position="23"/>
        <end position="112"/>
    </location>
</feature>
<feature type="compositionally biased region" description="Basic residues" evidence="1">
    <location>
        <begin position="65"/>
        <end position="75"/>
    </location>
</feature>
<dbReference type="AlphaFoldDB" id="A0AAV7PTX2"/>
<gene>
    <name evidence="2" type="ORF">NDU88_008722</name>
</gene>
<protein>
    <submittedName>
        <fullName evidence="2">Uncharacterized protein</fullName>
    </submittedName>
</protein>
<evidence type="ECO:0000313" key="2">
    <source>
        <dbReference type="EMBL" id="KAJ1130369.1"/>
    </source>
</evidence>
<keyword evidence="3" id="KW-1185">Reference proteome</keyword>
<feature type="compositionally biased region" description="Basic and acidic residues" evidence="1">
    <location>
        <begin position="30"/>
        <end position="39"/>
    </location>
</feature>
<sequence length="170" mass="19035">MPPKGTKTALPALKGKQAKLGVVRSSGASDKLKLQREAKWGAPKKVREKSPVNEQEELECDKVATVRKKQKKRNAHSGPATHPHTSLSTKDLQWDYTNTPLEDEESKEESRRNQLACRKMQISIRRVAKTCSEFATRMGEAKIQISKLEDDAALQGAIGDWMKAQLKDIQ</sequence>
<name>A0AAV7PTX2_PLEWA</name>
<organism evidence="2 3">
    <name type="scientific">Pleurodeles waltl</name>
    <name type="common">Iberian ribbed newt</name>
    <dbReference type="NCBI Taxonomy" id="8319"/>
    <lineage>
        <taxon>Eukaryota</taxon>
        <taxon>Metazoa</taxon>
        <taxon>Chordata</taxon>
        <taxon>Craniata</taxon>
        <taxon>Vertebrata</taxon>
        <taxon>Euteleostomi</taxon>
        <taxon>Amphibia</taxon>
        <taxon>Batrachia</taxon>
        <taxon>Caudata</taxon>
        <taxon>Salamandroidea</taxon>
        <taxon>Salamandridae</taxon>
        <taxon>Pleurodelinae</taxon>
        <taxon>Pleurodeles</taxon>
    </lineage>
</organism>
<feature type="compositionally biased region" description="Polar residues" evidence="1">
    <location>
        <begin position="83"/>
        <end position="100"/>
    </location>
</feature>
<accession>A0AAV7PTX2</accession>
<evidence type="ECO:0000313" key="3">
    <source>
        <dbReference type="Proteomes" id="UP001066276"/>
    </source>
</evidence>